<reference evidence="2" key="1">
    <citation type="journal article" date="2023" name="Plant J.">
        <title>Genome sequences and population genomics provide insights into the demographic history, inbreeding, and mutation load of two 'living fossil' tree species of Dipteronia.</title>
        <authorList>
            <person name="Feng Y."/>
            <person name="Comes H.P."/>
            <person name="Chen J."/>
            <person name="Zhu S."/>
            <person name="Lu R."/>
            <person name="Zhang X."/>
            <person name="Li P."/>
            <person name="Qiu J."/>
            <person name="Olsen K.M."/>
            <person name="Qiu Y."/>
        </authorList>
    </citation>
    <scope>NUCLEOTIDE SEQUENCE</scope>
    <source>
        <strain evidence="2">KIB01</strain>
    </source>
</reference>
<protein>
    <submittedName>
        <fullName evidence="2">Uncharacterized protein</fullName>
    </submittedName>
</protein>
<feature type="region of interest" description="Disordered" evidence="1">
    <location>
        <begin position="1"/>
        <end position="27"/>
    </location>
</feature>
<sequence length="146" mass="16556">MDNIDGSETSDMEDESGTDNDTSIDLNDVSKVPYCDVQMETGELVARKVTDLGRIIRPKDRVFEMKDLHNINLTYNKAYKSKDHALYNSFGNPWESFKMLPTFLYMLEQSKPGTITYGFMALVACVEGFNAVIRPFITIDVTHLKA</sequence>
<evidence type="ECO:0000256" key="1">
    <source>
        <dbReference type="SAM" id="MobiDB-lite"/>
    </source>
</evidence>
<feature type="compositionally biased region" description="Acidic residues" evidence="1">
    <location>
        <begin position="8"/>
        <end position="18"/>
    </location>
</feature>
<dbReference type="EMBL" id="JANJYI010000006">
    <property type="protein sequence ID" value="KAK2646205.1"/>
    <property type="molecule type" value="Genomic_DNA"/>
</dbReference>
<gene>
    <name evidence="2" type="ORF">Ddye_021400</name>
</gene>
<proteinExistence type="predicted"/>
<evidence type="ECO:0000313" key="2">
    <source>
        <dbReference type="EMBL" id="KAK2646205.1"/>
    </source>
</evidence>
<dbReference type="AlphaFoldDB" id="A0AAD9U1I8"/>
<organism evidence="2 3">
    <name type="scientific">Dipteronia dyeriana</name>
    <dbReference type="NCBI Taxonomy" id="168575"/>
    <lineage>
        <taxon>Eukaryota</taxon>
        <taxon>Viridiplantae</taxon>
        <taxon>Streptophyta</taxon>
        <taxon>Embryophyta</taxon>
        <taxon>Tracheophyta</taxon>
        <taxon>Spermatophyta</taxon>
        <taxon>Magnoliopsida</taxon>
        <taxon>eudicotyledons</taxon>
        <taxon>Gunneridae</taxon>
        <taxon>Pentapetalae</taxon>
        <taxon>rosids</taxon>
        <taxon>malvids</taxon>
        <taxon>Sapindales</taxon>
        <taxon>Sapindaceae</taxon>
        <taxon>Hippocastanoideae</taxon>
        <taxon>Acereae</taxon>
        <taxon>Dipteronia</taxon>
    </lineage>
</organism>
<dbReference type="Proteomes" id="UP001280121">
    <property type="component" value="Unassembled WGS sequence"/>
</dbReference>
<comment type="caution">
    <text evidence="2">The sequence shown here is derived from an EMBL/GenBank/DDBJ whole genome shotgun (WGS) entry which is preliminary data.</text>
</comment>
<evidence type="ECO:0000313" key="3">
    <source>
        <dbReference type="Proteomes" id="UP001280121"/>
    </source>
</evidence>
<keyword evidence="3" id="KW-1185">Reference proteome</keyword>
<name>A0AAD9U1I8_9ROSI</name>
<accession>A0AAD9U1I8</accession>